<dbReference type="EMBL" id="JAGYWB010000004">
    <property type="protein sequence ID" value="KAI0524654.1"/>
    <property type="molecule type" value="Genomic_DNA"/>
</dbReference>
<sequence length="88" mass="10004">MAHRGSTTCIDIQNMPPGTRVHIEVNENNMSCSIPESVIFVSYLDLIARDPVLAPISFPDWRTKGMQPFKKKNVNWSGVKVCIFWTHT</sequence>
<dbReference type="OrthoDB" id="1226703at2759"/>
<protein>
    <submittedName>
        <fullName evidence="1">Uncharacterized protein</fullName>
    </submittedName>
</protein>
<dbReference type="AlphaFoldDB" id="A0A8T3C1T7"/>
<gene>
    <name evidence="1" type="ORF">KFK09_004032</name>
</gene>
<organism evidence="1 2">
    <name type="scientific">Dendrobium nobile</name>
    <name type="common">Orchid</name>
    <dbReference type="NCBI Taxonomy" id="94219"/>
    <lineage>
        <taxon>Eukaryota</taxon>
        <taxon>Viridiplantae</taxon>
        <taxon>Streptophyta</taxon>
        <taxon>Embryophyta</taxon>
        <taxon>Tracheophyta</taxon>
        <taxon>Spermatophyta</taxon>
        <taxon>Magnoliopsida</taxon>
        <taxon>Liliopsida</taxon>
        <taxon>Asparagales</taxon>
        <taxon>Orchidaceae</taxon>
        <taxon>Epidendroideae</taxon>
        <taxon>Malaxideae</taxon>
        <taxon>Dendrobiinae</taxon>
        <taxon>Dendrobium</taxon>
    </lineage>
</organism>
<proteinExistence type="predicted"/>
<evidence type="ECO:0000313" key="1">
    <source>
        <dbReference type="EMBL" id="KAI0524654.1"/>
    </source>
</evidence>
<comment type="caution">
    <text evidence="1">The sequence shown here is derived from an EMBL/GenBank/DDBJ whole genome shotgun (WGS) entry which is preliminary data.</text>
</comment>
<accession>A0A8T3C1T7</accession>
<reference evidence="1" key="1">
    <citation type="journal article" date="2022" name="Front. Genet.">
        <title>Chromosome-Scale Assembly of the Dendrobium nobile Genome Provides Insights Into the Molecular Mechanism of the Biosynthesis of the Medicinal Active Ingredient of Dendrobium.</title>
        <authorList>
            <person name="Xu Q."/>
            <person name="Niu S.-C."/>
            <person name="Li K.-L."/>
            <person name="Zheng P.-J."/>
            <person name="Zhang X.-J."/>
            <person name="Jia Y."/>
            <person name="Liu Y."/>
            <person name="Niu Y.-X."/>
            <person name="Yu L.-H."/>
            <person name="Chen D.-F."/>
            <person name="Zhang G.-Q."/>
        </authorList>
    </citation>
    <scope>NUCLEOTIDE SEQUENCE</scope>
    <source>
        <tissue evidence="1">Leaf</tissue>
    </source>
</reference>
<keyword evidence="2" id="KW-1185">Reference proteome</keyword>
<name>A0A8T3C1T7_DENNO</name>
<dbReference type="Proteomes" id="UP000829196">
    <property type="component" value="Unassembled WGS sequence"/>
</dbReference>
<evidence type="ECO:0000313" key="2">
    <source>
        <dbReference type="Proteomes" id="UP000829196"/>
    </source>
</evidence>